<dbReference type="Gene3D" id="3.90.230.10">
    <property type="entry name" value="Creatinase/methionine aminopeptidase superfamily"/>
    <property type="match status" value="1"/>
</dbReference>
<protein>
    <recommendedName>
        <fullName evidence="11">Xaa-Pro dipeptidase</fullName>
        <ecNumber evidence="10">3.4.13.9</ecNumber>
    </recommendedName>
    <alternativeName>
        <fullName evidence="14">Imidodipeptidase</fullName>
    </alternativeName>
    <alternativeName>
        <fullName evidence="12">Peptidase D</fullName>
    </alternativeName>
    <alternativeName>
        <fullName evidence="13">Proline dipeptidase</fullName>
    </alternativeName>
</protein>
<dbReference type="InterPro" id="IPR007865">
    <property type="entry name" value="Aminopep_P_N"/>
</dbReference>
<dbReference type="InterPro" id="IPR029149">
    <property type="entry name" value="Creatin/AminoP/Spt16_N"/>
</dbReference>
<evidence type="ECO:0000256" key="3">
    <source>
        <dbReference type="ARBA" id="ARBA00022670"/>
    </source>
</evidence>
<dbReference type="Pfam" id="PF00557">
    <property type="entry name" value="Peptidase_M24"/>
    <property type="match status" value="1"/>
</dbReference>
<dbReference type="KEGG" id="soy:115882541"/>
<dbReference type="SUPFAM" id="SSF53092">
    <property type="entry name" value="Creatinase/prolidase N-terminal domain"/>
    <property type="match status" value="1"/>
</dbReference>
<dbReference type="Proteomes" id="UP000504635">
    <property type="component" value="Unplaced"/>
</dbReference>
<name>A0A6J2Y0U7_SITOR</name>
<keyword evidence="6" id="KW-0224">Dipeptidase</keyword>
<keyword evidence="3" id="KW-0645">Protease</keyword>
<dbReference type="GO" id="GO:0070006">
    <property type="term" value="F:metalloaminopeptidase activity"/>
    <property type="evidence" value="ECO:0007669"/>
    <property type="project" value="InterPro"/>
</dbReference>
<feature type="domain" description="Aminopeptidase P N-terminal" evidence="16">
    <location>
        <begin position="20"/>
        <end position="155"/>
    </location>
</feature>
<organism evidence="17 18">
    <name type="scientific">Sitophilus oryzae</name>
    <name type="common">Rice weevil</name>
    <name type="synonym">Curculio oryzae</name>
    <dbReference type="NCBI Taxonomy" id="7048"/>
    <lineage>
        <taxon>Eukaryota</taxon>
        <taxon>Metazoa</taxon>
        <taxon>Ecdysozoa</taxon>
        <taxon>Arthropoda</taxon>
        <taxon>Hexapoda</taxon>
        <taxon>Insecta</taxon>
        <taxon>Pterygota</taxon>
        <taxon>Neoptera</taxon>
        <taxon>Endopterygota</taxon>
        <taxon>Coleoptera</taxon>
        <taxon>Polyphaga</taxon>
        <taxon>Cucujiformia</taxon>
        <taxon>Curculionidae</taxon>
        <taxon>Dryophthorinae</taxon>
        <taxon>Sitophilus</taxon>
    </lineage>
</organism>
<reference evidence="18" key="1">
    <citation type="submission" date="2025-08" db="UniProtKB">
        <authorList>
            <consortium name="RefSeq"/>
        </authorList>
    </citation>
    <scope>IDENTIFICATION</scope>
    <source>
        <tissue evidence="18">Gonads</tissue>
    </source>
</reference>
<dbReference type="InParanoid" id="A0A6J2Y0U7"/>
<dbReference type="CDD" id="cd01087">
    <property type="entry name" value="Prolidase"/>
    <property type="match status" value="1"/>
</dbReference>
<dbReference type="Pfam" id="PF05195">
    <property type="entry name" value="AMP_N"/>
    <property type="match status" value="1"/>
</dbReference>
<dbReference type="RefSeq" id="XP_030756554.1">
    <property type="nucleotide sequence ID" value="XM_030900694.1"/>
</dbReference>
<evidence type="ECO:0000256" key="7">
    <source>
        <dbReference type="ARBA" id="ARBA00023049"/>
    </source>
</evidence>
<keyword evidence="5" id="KW-0378">Hydrolase</keyword>
<evidence type="ECO:0000256" key="1">
    <source>
        <dbReference type="ARBA" id="ARBA00001936"/>
    </source>
</evidence>
<evidence type="ECO:0000313" key="18">
    <source>
        <dbReference type="RefSeq" id="XP_030756554.1"/>
    </source>
</evidence>
<comment type="cofactor">
    <cofactor evidence="1">
        <name>Mn(2+)</name>
        <dbReference type="ChEBI" id="CHEBI:29035"/>
    </cofactor>
</comment>
<evidence type="ECO:0000256" key="5">
    <source>
        <dbReference type="ARBA" id="ARBA00022801"/>
    </source>
</evidence>
<keyword evidence="7" id="KW-0482">Metalloprotease</keyword>
<proteinExistence type="inferred from homology"/>
<dbReference type="EC" id="3.4.13.9" evidence="10"/>
<dbReference type="InterPro" id="IPR000994">
    <property type="entry name" value="Pept_M24"/>
</dbReference>
<evidence type="ECO:0000256" key="10">
    <source>
        <dbReference type="ARBA" id="ARBA00044051"/>
    </source>
</evidence>
<evidence type="ECO:0000256" key="4">
    <source>
        <dbReference type="ARBA" id="ARBA00022723"/>
    </source>
</evidence>
<keyword evidence="8" id="KW-0464">Manganese</keyword>
<evidence type="ECO:0000256" key="2">
    <source>
        <dbReference type="ARBA" id="ARBA00011738"/>
    </source>
</evidence>
<sequence length="506" mass="56587">MSVNNIPKGVLSMGPHTYQIPVELFELNRKRLVEKLKDKAENSIVLLQGGDEVPFYDTDITYNVFRQESYFMWTFGVTEPECYGAIDVKTGESYLFIPRHPDEYAVWMGPLARTNDFSKKYGVPNVYYVDELKKVLEDLKRDKILTLKGLNTDSGLTAKPATFKGIDGFSVDDQTLFPVIADLRVYKTEHEIRVIRYVVSISSYAHRQVMKKIRPGNYEYQAESEFLNACYKKGGCRHVSYTCICGSGVNGAILHYGHAGAPNSSPIKDGAFCLFDMGGNYFGYAADITCSFPANGKFTPDQKLIYEAVLSANRAVHKAVKPGVSWVDMHSLANKILLEELKKGGLLQGDVTNMLEAGLGAIFQPHGLGHLMGLDVHDVGGYLAGQPERPTKPGLNKLRTARILKPGMVFTIEPGCYFIEPLLEKALNDPVLRDFLVPEVINRFRNFGGVRIEDNILVTEHGAEDLTKVPRTVADIEEWMNNDQADESKYLDKNCSYGKNCLYGKK</sequence>
<evidence type="ECO:0000256" key="9">
    <source>
        <dbReference type="ARBA" id="ARBA00043990"/>
    </source>
</evidence>
<evidence type="ECO:0000256" key="12">
    <source>
        <dbReference type="ARBA" id="ARBA00044252"/>
    </source>
</evidence>
<comment type="subunit">
    <text evidence="2">Homodimer.</text>
</comment>
<dbReference type="OrthoDB" id="10261878at2759"/>
<evidence type="ECO:0000256" key="11">
    <source>
        <dbReference type="ARBA" id="ARBA00044141"/>
    </source>
</evidence>
<dbReference type="GO" id="GO:0030145">
    <property type="term" value="F:manganese ion binding"/>
    <property type="evidence" value="ECO:0007669"/>
    <property type="project" value="InterPro"/>
</dbReference>
<evidence type="ECO:0000256" key="14">
    <source>
        <dbReference type="ARBA" id="ARBA00044351"/>
    </source>
</evidence>
<comment type="similarity">
    <text evidence="9">Belongs to the peptidase M24B family. Eukaryotic-type prolidase subfamily.</text>
</comment>
<evidence type="ECO:0000259" key="16">
    <source>
        <dbReference type="SMART" id="SM01011"/>
    </source>
</evidence>
<gene>
    <name evidence="18" type="primary">LOC115882541</name>
</gene>
<comment type="catalytic activity">
    <reaction evidence="15">
        <text>Xaa-L-Pro dipeptide + H2O = an L-alpha-amino acid + L-proline</text>
        <dbReference type="Rhea" id="RHEA:76407"/>
        <dbReference type="ChEBI" id="CHEBI:15377"/>
        <dbReference type="ChEBI" id="CHEBI:59869"/>
        <dbReference type="ChEBI" id="CHEBI:60039"/>
        <dbReference type="ChEBI" id="CHEBI:195196"/>
        <dbReference type="EC" id="3.4.13.9"/>
    </reaction>
</comment>
<evidence type="ECO:0000313" key="17">
    <source>
        <dbReference type="Proteomes" id="UP000504635"/>
    </source>
</evidence>
<dbReference type="GeneID" id="115882541"/>
<dbReference type="FunFam" id="3.90.230.10:FF:000002">
    <property type="entry name" value="Xaa-Pro aminopeptidase 3"/>
    <property type="match status" value="1"/>
</dbReference>
<evidence type="ECO:0000256" key="8">
    <source>
        <dbReference type="ARBA" id="ARBA00023211"/>
    </source>
</evidence>
<dbReference type="SMART" id="SM01011">
    <property type="entry name" value="AMP_N"/>
    <property type="match status" value="1"/>
</dbReference>
<keyword evidence="4" id="KW-0479">Metal-binding</keyword>
<dbReference type="Gene3D" id="3.40.350.10">
    <property type="entry name" value="Creatinase/prolidase N-terminal domain"/>
    <property type="match status" value="1"/>
</dbReference>
<accession>A0A6J2Y0U7</accession>
<evidence type="ECO:0000256" key="6">
    <source>
        <dbReference type="ARBA" id="ARBA00022997"/>
    </source>
</evidence>
<dbReference type="GO" id="GO:0102009">
    <property type="term" value="F:proline dipeptidase activity"/>
    <property type="evidence" value="ECO:0007669"/>
    <property type="project" value="UniProtKB-EC"/>
</dbReference>
<keyword evidence="17" id="KW-1185">Reference proteome</keyword>
<dbReference type="SUPFAM" id="SSF55920">
    <property type="entry name" value="Creatinase/aminopeptidase"/>
    <property type="match status" value="1"/>
</dbReference>
<dbReference type="PANTHER" id="PTHR48480:SF2">
    <property type="entry name" value="PEPTIDASE D"/>
    <property type="match status" value="1"/>
</dbReference>
<dbReference type="AlphaFoldDB" id="A0A6J2Y0U7"/>
<dbReference type="GO" id="GO:0006508">
    <property type="term" value="P:proteolysis"/>
    <property type="evidence" value="ECO:0007669"/>
    <property type="project" value="UniProtKB-KW"/>
</dbReference>
<dbReference type="FunCoup" id="A0A6J2Y0U7">
    <property type="interactions" value="1107"/>
</dbReference>
<dbReference type="InterPro" id="IPR052433">
    <property type="entry name" value="X-Pro_dipept-like"/>
</dbReference>
<dbReference type="PANTHER" id="PTHR48480">
    <property type="match status" value="1"/>
</dbReference>
<evidence type="ECO:0000256" key="13">
    <source>
        <dbReference type="ARBA" id="ARBA00044284"/>
    </source>
</evidence>
<evidence type="ECO:0000256" key="15">
    <source>
        <dbReference type="ARBA" id="ARBA00048994"/>
    </source>
</evidence>
<dbReference type="InterPro" id="IPR036005">
    <property type="entry name" value="Creatinase/aminopeptidase-like"/>
</dbReference>